<keyword evidence="2" id="KW-1185">Reference proteome</keyword>
<evidence type="ECO:0000313" key="1">
    <source>
        <dbReference type="EMBL" id="KAF4463210.1"/>
    </source>
</evidence>
<dbReference type="AlphaFoldDB" id="A0A8H4L517"/>
<sequence length="141" mass="15525">MSHLKYGVYEGAGEWARDNLGYSQTVRVGDRIEASGQGGWVCENGSLDFPKTVEEQIDQAFRNVDTALKAAGGKGWDQVFRVNSYHLEITPEVNASMKENYEKWMPNHKPIWTQIGVKQLGAPAMAVEIEVSAHDAGASKA</sequence>
<dbReference type="SUPFAM" id="SSF55298">
    <property type="entry name" value="YjgF-like"/>
    <property type="match status" value="1"/>
</dbReference>
<reference evidence="1 2" key="1">
    <citation type="submission" date="2020-01" db="EMBL/GenBank/DDBJ databases">
        <title>Identification and distribution of gene clusters putatively required for synthesis of sphingolipid metabolism inhibitors in phylogenetically diverse species of the filamentous fungus Fusarium.</title>
        <authorList>
            <person name="Kim H.-S."/>
            <person name="Busman M."/>
            <person name="Brown D.W."/>
            <person name="Divon H."/>
            <person name="Uhlig S."/>
            <person name="Proctor R.H."/>
        </authorList>
    </citation>
    <scope>NUCLEOTIDE SEQUENCE [LARGE SCALE GENOMIC DNA]</scope>
    <source>
        <strain evidence="1 2">NRRL 20459</strain>
    </source>
</reference>
<name>A0A8H4L517_9HYPO</name>
<dbReference type="GO" id="GO:0005829">
    <property type="term" value="C:cytosol"/>
    <property type="evidence" value="ECO:0007669"/>
    <property type="project" value="TreeGrafter"/>
</dbReference>
<dbReference type="InterPro" id="IPR035959">
    <property type="entry name" value="RutC-like_sf"/>
</dbReference>
<organism evidence="1 2">
    <name type="scientific">Fusarium albosuccineum</name>
    <dbReference type="NCBI Taxonomy" id="1237068"/>
    <lineage>
        <taxon>Eukaryota</taxon>
        <taxon>Fungi</taxon>
        <taxon>Dikarya</taxon>
        <taxon>Ascomycota</taxon>
        <taxon>Pezizomycotina</taxon>
        <taxon>Sordariomycetes</taxon>
        <taxon>Hypocreomycetidae</taxon>
        <taxon>Hypocreales</taxon>
        <taxon>Nectriaceae</taxon>
        <taxon>Fusarium</taxon>
        <taxon>Fusarium decemcellulare species complex</taxon>
    </lineage>
</organism>
<comment type="caution">
    <text evidence="1">The sequence shown here is derived from an EMBL/GenBank/DDBJ whole genome shotgun (WGS) entry which is preliminary data.</text>
</comment>
<accession>A0A8H4L517</accession>
<dbReference type="PANTHER" id="PTHR11803">
    <property type="entry name" value="2-IMINOBUTANOATE/2-IMINOPROPANOATE DEAMINASE RIDA"/>
    <property type="match status" value="1"/>
</dbReference>
<evidence type="ECO:0000313" key="2">
    <source>
        <dbReference type="Proteomes" id="UP000554235"/>
    </source>
</evidence>
<dbReference type="PANTHER" id="PTHR11803:SF39">
    <property type="entry name" value="2-IMINOBUTANOATE_2-IMINOPROPANOATE DEAMINASE"/>
    <property type="match status" value="1"/>
</dbReference>
<dbReference type="EMBL" id="JAADYS010001407">
    <property type="protein sequence ID" value="KAF4463210.1"/>
    <property type="molecule type" value="Genomic_DNA"/>
</dbReference>
<dbReference type="CDD" id="cd06152">
    <property type="entry name" value="YjgF_YER057c_UK114_like_4"/>
    <property type="match status" value="1"/>
</dbReference>
<protein>
    <submittedName>
        <fullName evidence="1">L-psp endoribonuclease family</fullName>
    </submittedName>
</protein>
<gene>
    <name evidence="1" type="ORF">FALBO_9973</name>
</gene>
<dbReference type="Pfam" id="PF01042">
    <property type="entry name" value="Ribonuc_L-PSP"/>
    <property type="match status" value="1"/>
</dbReference>
<dbReference type="GO" id="GO:0019239">
    <property type="term" value="F:deaminase activity"/>
    <property type="evidence" value="ECO:0007669"/>
    <property type="project" value="TreeGrafter"/>
</dbReference>
<dbReference type="GO" id="GO:0005739">
    <property type="term" value="C:mitochondrion"/>
    <property type="evidence" value="ECO:0007669"/>
    <property type="project" value="TreeGrafter"/>
</dbReference>
<dbReference type="Gene3D" id="3.30.1330.40">
    <property type="entry name" value="RutC-like"/>
    <property type="match status" value="1"/>
</dbReference>
<dbReference type="OrthoDB" id="309640at2759"/>
<dbReference type="InterPro" id="IPR006175">
    <property type="entry name" value="YjgF/YER057c/UK114"/>
</dbReference>
<dbReference type="Proteomes" id="UP000554235">
    <property type="component" value="Unassembled WGS sequence"/>
</dbReference>
<proteinExistence type="predicted"/>